<dbReference type="PROSITE" id="PS50048">
    <property type="entry name" value="ZN2_CY6_FUNGAL_2"/>
    <property type="match status" value="1"/>
</dbReference>
<feature type="compositionally biased region" description="Low complexity" evidence="4">
    <location>
        <begin position="847"/>
        <end position="876"/>
    </location>
</feature>
<keyword evidence="3" id="KW-0175">Coiled coil</keyword>
<dbReference type="PANTHER" id="PTHR46910">
    <property type="entry name" value="TRANSCRIPTION FACTOR PDR1"/>
    <property type="match status" value="1"/>
</dbReference>
<reference evidence="7" key="2">
    <citation type="submission" date="2019-10" db="EMBL/GenBank/DDBJ databases">
        <authorList>
            <consortium name="NCBI Genome Project"/>
        </authorList>
    </citation>
    <scope>NUCLEOTIDE SEQUENCE</scope>
    <source>
        <strain evidence="7">NI907</strain>
    </source>
</reference>
<evidence type="ECO:0000256" key="1">
    <source>
        <dbReference type="ARBA" id="ARBA00022723"/>
    </source>
</evidence>
<dbReference type="KEGG" id="pgri:PgNI_05514"/>
<feature type="coiled-coil region" evidence="3">
    <location>
        <begin position="163"/>
        <end position="190"/>
    </location>
</feature>
<feature type="compositionally biased region" description="Basic and acidic residues" evidence="4">
    <location>
        <begin position="122"/>
        <end position="132"/>
    </location>
</feature>
<evidence type="ECO:0000256" key="2">
    <source>
        <dbReference type="ARBA" id="ARBA00023242"/>
    </source>
</evidence>
<dbReference type="InterPro" id="IPR036864">
    <property type="entry name" value="Zn2-C6_fun-type_DNA-bd_sf"/>
</dbReference>
<dbReference type="Gene3D" id="4.10.240.10">
    <property type="entry name" value="Zn(2)-C6 fungal-type DNA-binding domain"/>
    <property type="match status" value="1"/>
</dbReference>
<feature type="region of interest" description="Disordered" evidence="4">
    <location>
        <begin position="254"/>
        <end position="273"/>
    </location>
</feature>
<keyword evidence="1" id="KW-0479">Metal-binding</keyword>
<feature type="compositionally biased region" description="Pro residues" evidence="4">
    <location>
        <begin position="680"/>
        <end position="689"/>
    </location>
</feature>
<evidence type="ECO:0000313" key="7">
    <source>
        <dbReference type="RefSeq" id="XP_030982810.1"/>
    </source>
</evidence>
<evidence type="ECO:0000313" key="6">
    <source>
        <dbReference type="Proteomes" id="UP000515153"/>
    </source>
</evidence>
<dbReference type="GO" id="GO:0006351">
    <property type="term" value="P:DNA-templated transcription"/>
    <property type="evidence" value="ECO:0007669"/>
    <property type="project" value="InterPro"/>
</dbReference>
<dbReference type="AlphaFoldDB" id="A0A6P8B6M6"/>
<protein>
    <recommendedName>
        <fullName evidence="5">Zn(2)-C6 fungal-type domain-containing protein</fullName>
    </recommendedName>
</protein>
<feature type="compositionally biased region" description="Pro residues" evidence="4">
    <location>
        <begin position="51"/>
        <end position="63"/>
    </location>
</feature>
<dbReference type="Pfam" id="PF04082">
    <property type="entry name" value="Fungal_trans"/>
    <property type="match status" value="1"/>
</dbReference>
<feature type="domain" description="Zn(2)-C6 fungal-type" evidence="5">
    <location>
        <begin position="125"/>
        <end position="156"/>
    </location>
</feature>
<organism evidence="6 7">
    <name type="scientific">Pyricularia grisea</name>
    <name type="common">Crabgrass-specific blast fungus</name>
    <name type="synonym">Magnaporthe grisea</name>
    <dbReference type="NCBI Taxonomy" id="148305"/>
    <lineage>
        <taxon>Eukaryota</taxon>
        <taxon>Fungi</taxon>
        <taxon>Dikarya</taxon>
        <taxon>Ascomycota</taxon>
        <taxon>Pezizomycotina</taxon>
        <taxon>Sordariomycetes</taxon>
        <taxon>Sordariomycetidae</taxon>
        <taxon>Magnaporthales</taxon>
        <taxon>Pyriculariaceae</taxon>
        <taxon>Pyricularia</taxon>
    </lineage>
</organism>
<keyword evidence="6" id="KW-1185">Reference proteome</keyword>
<gene>
    <name evidence="7" type="ORF">PgNI_05514</name>
</gene>
<dbReference type="RefSeq" id="XP_030982810.1">
    <property type="nucleotide sequence ID" value="XM_031125545.1"/>
</dbReference>
<dbReference type="GeneID" id="41960454"/>
<feature type="region of interest" description="Disordered" evidence="4">
    <location>
        <begin position="667"/>
        <end position="692"/>
    </location>
</feature>
<dbReference type="GO" id="GO:0000981">
    <property type="term" value="F:DNA-binding transcription factor activity, RNA polymerase II-specific"/>
    <property type="evidence" value="ECO:0007669"/>
    <property type="project" value="InterPro"/>
</dbReference>
<dbReference type="Pfam" id="PF00172">
    <property type="entry name" value="Zn_clus"/>
    <property type="match status" value="1"/>
</dbReference>
<feature type="region of interest" description="Disordered" evidence="4">
    <location>
        <begin position="723"/>
        <end position="754"/>
    </location>
</feature>
<accession>A0A6P8B6M6</accession>
<feature type="region of interest" description="Disordered" evidence="4">
    <location>
        <begin position="1"/>
        <end position="132"/>
    </location>
</feature>
<feature type="region of interest" description="Disordered" evidence="4">
    <location>
        <begin position="801"/>
        <end position="891"/>
    </location>
</feature>
<dbReference type="InterPro" id="IPR007219">
    <property type="entry name" value="XnlR_reg_dom"/>
</dbReference>
<evidence type="ECO:0000256" key="4">
    <source>
        <dbReference type="SAM" id="MobiDB-lite"/>
    </source>
</evidence>
<dbReference type="Proteomes" id="UP000515153">
    <property type="component" value="Chromosome I"/>
</dbReference>
<reference evidence="6 7" key="1">
    <citation type="journal article" date="2019" name="Mol. Biol. Evol.">
        <title>Blast fungal genomes show frequent chromosomal changes, gene gains and losses, and effector gene turnover.</title>
        <authorList>
            <person name="Gomez Luciano L.B."/>
            <person name="Jason Tsai I."/>
            <person name="Chuma I."/>
            <person name="Tosa Y."/>
            <person name="Chen Y.H."/>
            <person name="Li J.Y."/>
            <person name="Li M.Y."/>
            <person name="Jade Lu M.Y."/>
            <person name="Nakayashiki H."/>
            <person name="Li W.H."/>
        </authorList>
    </citation>
    <scope>NUCLEOTIDE SEQUENCE [LARGE SCALE GENOMIC DNA]</scope>
    <source>
        <strain evidence="6 7">NI907</strain>
    </source>
</reference>
<dbReference type="PANTHER" id="PTHR46910:SF1">
    <property type="entry name" value="MISCELLANEOUS ZN(II)2CYS6 TRANSCRIPTION FACTOR (EUROFUNG)-RELATED"/>
    <property type="match status" value="1"/>
</dbReference>
<evidence type="ECO:0000256" key="3">
    <source>
        <dbReference type="SAM" id="Coils"/>
    </source>
</evidence>
<proteinExistence type="predicted"/>
<feature type="compositionally biased region" description="Low complexity" evidence="4">
    <location>
        <begin position="734"/>
        <end position="754"/>
    </location>
</feature>
<dbReference type="CDD" id="cd00067">
    <property type="entry name" value="GAL4"/>
    <property type="match status" value="1"/>
</dbReference>
<reference evidence="7" key="3">
    <citation type="submission" date="2025-08" db="UniProtKB">
        <authorList>
            <consortium name="RefSeq"/>
        </authorList>
    </citation>
    <scope>IDENTIFICATION</scope>
    <source>
        <strain evidence="7">NI907</strain>
    </source>
</reference>
<dbReference type="InterPro" id="IPR050987">
    <property type="entry name" value="AtrR-like"/>
</dbReference>
<sequence length="891" mass="97004">MDAASHNPYARSPNPSTRSYDSSSVSSATSPKPSLHYVGGLMNTSTRPSVAAPPQPIGIPSLPPLHQTSFQPYAPVTASSMMGRDSLPSNESVASTPGPSNAQLPLGPSSQAQKRAYRQRRKDPSCDACRERKVKCDATETTSCSECSSRNVKCQFTKETNRRMSSIKQVQDLEKQLDKIRRENSTLRRMLQDRDGGHGGMDLDAEGGETQSLQAQIPEIGTIPKPKKRPPPMPELGRTRPTILASSKGVFKTPAHYRSSQSPRATFFDPPRPELPQRKVADQILNAYYASVHTIFPMIHWPTFQQSVDELYRPGGLQAAKPCLLSCFFTVLAVGSLFSPDAHRSNLACELADAARKVMDPWTNEYELDHVRTLALMAMMLYEMNLKSVAWTWVGSAVRMAQDMGLHADLGSWTMLEGEMRRRVWWTVYVLEQSMSVEIGRRTMIDDSDCDVPLPAAVDDHHIHTNEIRVPQGQDPLTHTFIPVINVVRSYPALGKALGAPTLTSTNLSTFDQHFASCLRAFPAPCDLANQNVALSPHYLNPLAYLFSARMLLHRHNLSPMSPPEARRAAIEMCTLTGIDTAASVARTPPTLHDTASAILTVHLFRCALFLSFTGYLDEAIICTRALTAISSRRDVAIPCGRYMAMFLSRLTTKRSEYADYLIRSTTSPVSQHRHSPYSQPHPPPPRPDPNQLRELLLRDEELLVLVGADLQADTNVAWVWEPSGDHPGTSPMATAASGPAGRSAAGPASTPGGRSSLFSLEYRVGLTEDESRDWGGWERVDAMIRALGEAPQPLQQVAAPTPAGPVLHQPISGGTLPPLQAWQPPPPPPGHQTVLPPVKVEHGAVASRSRLSPPSAAAGPPGEGSSVTGSPSVGSAKSKSQSRISIANII</sequence>
<feature type="region of interest" description="Disordered" evidence="4">
    <location>
        <begin position="221"/>
        <end position="240"/>
    </location>
</feature>
<dbReference type="SMART" id="SM00906">
    <property type="entry name" value="Fungal_trans"/>
    <property type="match status" value="1"/>
</dbReference>
<feature type="compositionally biased region" description="Polar residues" evidence="4">
    <location>
        <begin position="87"/>
        <end position="103"/>
    </location>
</feature>
<dbReference type="GO" id="GO:0008270">
    <property type="term" value="F:zinc ion binding"/>
    <property type="evidence" value="ECO:0007669"/>
    <property type="project" value="InterPro"/>
</dbReference>
<dbReference type="SMART" id="SM00066">
    <property type="entry name" value="GAL4"/>
    <property type="match status" value="1"/>
</dbReference>
<name>A0A6P8B6M6_PYRGI</name>
<dbReference type="CDD" id="cd12148">
    <property type="entry name" value="fungal_TF_MHR"/>
    <property type="match status" value="1"/>
</dbReference>
<evidence type="ECO:0000259" key="5">
    <source>
        <dbReference type="PROSITE" id="PS50048"/>
    </source>
</evidence>
<keyword evidence="2" id="KW-0539">Nucleus</keyword>
<dbReference type="GO" id="GO:0003677">
    <property type="term" value="F:DNA binding"/>
    <property type="evidence" value="ECO:0007669"/>
    <property type="project" value="InterPro"/>
</dbReference>
<dbReference type="InterPro" id="IPR001138">
    <property type="entry name" value="Zn2Cys6_DnaBD"/>
</dbReference>
<feature type="compositionally biased region" description="Low complexity" evidence="4">
    <location>
        <begin position="15"/>
        <end position="34"/>
    </location>
</feature>
<dbReference type="SUPFAM" id="SSF57701">
    <property type="entry name" value="Zn2/Cys6 DNA-binding domain"/>
    <property type="match status" value="1"/>
</dbReference>
<feature type="compositionally biased region" description="Polar residues" evidence="4">
    <location>
        <begin position="878"/>
        <end position="891"/>
    </location>
</feature>
<dbReference type="PROSITE" id="PS00463">
    <property type="entry name" value="ZN2_CY6_FUNGAL_1"/>
    <property type="match status" value="1"/>
</dbReference>